<feature type="domain" description="ABC transporter" evidence="6">
    <location>
        <begin position="5"/>
        <end position="251"/>
    </location>
</feature>
<evidence type="ECO:0000256" key="1">
    <source>
        <dbReference type="ARBA" id="ARBA00005417"/>
    </source>
</evidence>
<dbReference type="SMART" id="SM00382">
    <property type="entry name" value="AAA"/>
    <property type="match status" value="1"/>
</dbReference>
<dbReference type="InterPro" id="IPR017871">
    <property type="entry name" value="ABC_transporter-like_CS"/>
</dbReference>
<proteinExistence type="inferred from homology"/>
<evidence type="ECO:0000313" key="8">
    <source>
        <dbReference type="Proteomes" id="UP000717534"/>
    </source>
</evidence>
<keyword evidence="3" id="KW-0536">Nodulation</keyword>
<keyword evidence="2" id="KW-0813">Transport</keyword>
<gene>
    <name evidence="7" type="ORF">JYU06_02955</name>
</gene>
<keyword evidence="4" id="KW-0547">Nucleotide-binding</keyword>
<accession>A0ABS3AUL5</accession>
<dbReference type="InterPro" id="IPR003439">
    <property type="entry name" value="ABC_transporter-like_ATP-bd"/>
</dbReference>
<evidence type="ECO:0000313" key="7">
    <source>
        <dbReference type="EMBL" id="MBN4068468.1"/>
    </source>
</evidence>
<name>A0ABS3AUL5_9BACT</name>
<sequence>MVPAIELKNISKTFTERNWKSFLFRKPRYTKALDHVSLTVQKGEIMGLLGENGAGKTTLIKILATLVTPDTGHGTLAGLSLHTQSSEIRSKIGLVNTNDRTFYWRLTGRENLDFFATLYNLHGSAKHERIQQVLQLVDMEEKANFRVMAYSAGQQQRLSIARAMLSDPDVLLLDEATSSLDPIASRKLLDFTRKTLAQKKHKTIVWCTHNLHEALDICDRVAILHRGQILHTGNLQDITTPSEPTLERAFSDLVKNAPMEPV</sequence>
<keyword evidence="5 7" id="KW-0067">ATP-binding</keyword>
<dbReference type="Pfam" id="PF00005">
    <property type="entry name" value="ABC_tran"/>
    <property type="match status" value="1"/>
</dbReference>
<dbReference type="EMBL" id="JAFITO010000017">
    <property type="protein sequence ID" value="MBN4068468.1"/>
    <property type="molecule type" value="Genomic_DNA"/>
</dbReference>
<dbReference type="GO" id="GO:0005524">
    <property type="term" value="F:ATP binding"/>
    <property type="evidence" value="ECO:0007669"/>
    <property type="project" value="UniProtKB-KW"/>
</dbReference>
<reference evidence="7 8" key="1">
    <citation type="submission" date="2021-02" db="EMBL/GenBank/DDBJ databases">
        <title>Activity-based single-cell genomes from oceanic crustal fluid captures similar information to metagenomic and metatranscriptomic surveys with orders of magnitude less sampling.</title>
        <authorList>
            <person name="D'Angelo T.S."/>
            <person name="Orcutt B.N."/>
        </authorList>
    </citation>
    <scope>NUCLEOTIDE SEQUENCE [LARGE SCALE GENOMIC DNA]</scope>
    <source>
        <strain evidence="7">AH-315-G02</strain>
    </source>
</reference>
<dbReference type="PANTHER" id="PTHR42711">
    <property type="entry name" value="ABC TRANSPORTER ATP-BINDING PROTEIN"/>
    <property type="match status" value="1"/>
</dbReference>
<comment type="caution">
    <text evidence="7">The sequence shown here is derived from an EMBL/GenBank/DDBJ whole genome shotgun (WGS) entry which is preliminary data.</text>
</comment>
<dbReference type="SUPFAM" id="SSF52540">
    <property type="entry name" value="P-loop containing nucleoside triphosphate hydrolases"/>
    <property type="match status" value="1"/>
</dbReference>
<comment type="similarity">
    <text evidence="1">Belongs to the ABC transporter superfamily.</text>
</comment>
<dbReference type="InterPro" id="IPR027417">
    <property type="entry name" value="P-loop_NTPase"/>
</dbReference>
<dbReference type="PROSITE" id="PS00211">
    <property type="entry name" value="ABC_TRANSPORTER_1"/>
    <property type="match status" value="1"/>
</dbReference>
<dbReference type="Proteomes" id="UP000717534">
    <property type="component" value="Unassembled WGS sequence"/>
</dbReference>
<evidence type="ECO:0000256" key="5">
    <source>
        <dbReference type="ARBA" id="ARBA00022840"/>
    </source>
</evidence>
<protein>
    <submittedName>
        <fullName evidence="7">ABC transporter ATP-binding protein</fullName>
    </submittedName>
</protein>
<organism evidence="7 8">
    <name type="scientific">Desulfotalea psychrophila</name>
    <dbReference type="NCBI Taxonomy" id="84980"/>
    <lineage>
        <taxon>Bacteria</taxon>
        <taxon>Pseudomonadati</taxon>
        <taxon>Thermodesulfobacteriota</taxon>
        <taxon>Desulfobulbia</taxon>
        <taxon>Desulfobulbales</taxon>
        <taxon>Desulfocapsaceae</taxon>
        <taxon>Desulfotalea</taxon>
    </lineage>
</organism>
<evidence type="ECO:0000256" key="3">
    <source>
        <dbReference type="ARBA" id="ARBA00022458"/>
    </source>
</evidence>
<dbReference type="PANTHER" id="PTHR42711:SF5">
    <property type="entry name" value="ABC TRANSPORTER ATP-BINDING PROTEIN NATA"/>
    <property type="match status" value="1"/>
</dbReference>
<dbReference type="Gene3D" id="3.40.50.300">
    <property type="entry name" value="P-loop containing nucleotide triphosphate hydrolases"/>
    <property type="match status" value="1"/>
</dbReference>
<evidence type="ECO:0000256" key="4">
    <source>
        <dbReference type="ARBA" id="ARBA00022741"/>
    </source>
</evidence>
<keyword evidence="8" id="KW-1185">Reference proteome</keyword>
<dbReference type="PROSITE" id="PS50893">
    <property type="entry name" value="ABC_TRANSPORTER_2"/>
    <property type="match status" value="1"/>
</dbReference>
<dbReference type="InterPro" id="IPR050763">
    <property type="entry name" value="ABC_transporter_ATP-binding"/>
</dbReference>
<evidence type="ECO:0000256" key="2">
    <source>
        <dbReference type="ARBA" id="ARBA00022448"/>
    </source>
</evidence>
<evidence type="ECO:0000259" key="6">
    <source>
        <dbReference type="PROSITE" id="PS50893"/>
    </source>
</evidence>
<dbReference type="InterPro" id="IPR003593">
    <property type="entry name" value="AAA+_ATPase"/>
</dbReference>